<organism evidence="4 5">
    <name type="scientific">Scytalidium lignicola</name>
    <name type="common">Hyphomycete</name>
    <dbReference type="NCBI Taxonomy" id="5539"/>
    <lineage>
        <taxon>Eukaryota</taxon>
        <taxon>Fungi</taxon>
        <taxon>Dikarya</taxon>
        <taxon>Ascomycota</taxon>
        <taxon>Pezizomycotina</taxon>
        <taxon>Leotiomycetes</taxon>
        <taxon>Leotiomycetes incertae sedis</taxon>
        <taxon>Scytalidium</taxon>
    </lineage>
</organism>
<reference evidence="4 5" key="1">
    <citation type="submission" date="2018-05" db="EMBL/GenBank/DDBJ databases">
        <title>Draft genome sequence of Scytalidium lignicola DSM 105466, a ubiquitous saprotrophic fungus.</title>
        <authorList>
            <person name="Buettner E."/>
            <person name="Gebauer A.M."/>
            <person name="Hofrichter M."/>
            <person name="Liers C."/>
            <person name="Kellner H."/>
        </authorList>
    </citation>
    <scope>NUCLEOTIDE SEQUENCE [LARGE SCALE GENOMIC DNA]</scope>
    <source>
        <strain evidence="4 5">DSM 105466</strain>
    </source>
</reference>
<dbReference type="PANTHER" id="PTHR43180">
    <property type="entry name" value="3-OXOACYL-(ACYL-CARRIER-PROTEIN) REDUCTASE (AFU_ORTHOLOGUE AFUA_6G11210)"/>
    <property type="match status" value="1"/>
</dbReference>
<feature type="region of interest" description="Disordered" evidence="3">
    <location>
        <begin position="21"/>
        <end position="54"/>
    </location>
</feature>
<comment type="caution">
    <text evidence="4">The sequence shown here is derived from an EMBL/GenBank/DDBJ whole genome shotgun (WGS) entry which is preliminary data.</text>
</comment>
<dbReference type="CDD" id="cd05233">
    <property type="entry name" value="SDR_c"/>
    <property type="match status" value="1"/>
</dbReference>
<dbReference type="InterPro" id="IPR002347">
    <property type="entry name" value="SDR_fam"/>
</dbReference>
<feature type="non-terminal residue" evidence="4">
    <location>
        <position position="1"/>
    </location>
</feature>
<dbReference type="STRING" id="5539.A0A3E2GSG1"/>
<keyword evidence="2" id="KW-0560">Oxidoreductase</keyword>
<feature type="compositionally biased region" description="Polar residues" evidence="3">
    <location>
        <begin position="40"/>
        <end position="53"/>
    </location>
</feature>
<dbReference type="PRINTS" id="PR00080">
    <property type="entry name" value="SDRFAMILY"/>
</dbReference>
<dbReference type="GO" id="GO:0016491">
    <property type="term" value="F:oxidoreductase activity"/>
    <property type="evidence" value="ECO:0007669"/>
    <property type="project" value="UniProtKB-KW"/>
</dbReference>
<dbReference type="EMBL" id="NCSJ02000536">
    <property type="protein sequence ID" value="RFU23987.1"/>
    <property type="molecule type" value="Genomic_DNA"/>
</dbReference>
<dbReference type="Proteomes" id="UP000258309">
    <property type="component" value="Unassembled WGS sequence"/>
</dbReference>
<evidence type="ECO:0000313" key="4">
    <source>
        <dbReference type="EMBL" id="RFU23987.1"/>
    </source>
</evidence>
<evidence type="ECO:0000256" key="3">
    <source>
        <dbReference type="SAM" id="MobiDB-lite"/>
    </source>
</evidence>
<evidence type="ECO:0000256" key="2">
    <source>
        <dbReference type="ARBA" id="ARBA00023002"/>
    </source>
</evidence>
<name>A0A3E2GSG1_SCYLI</name>
<dbReference type="Gene3D" id="3.40.50.720">
    <property type="entry name" value="NAD(P)-binding Rossmann-like Domain"/>
    <property type="match status" value="1"/>
</dbReference>
<proteinExistence type="inferred from homology"/>
<dbReference type="SUPFAM" id="SSF51735">
    <property type="entry name" value="NAD(P)-binding Rossmann-fold domains"/>
    <property type="match status" value="1"/>
</dbReference>
<dbReference type="PANTHER" id="PTHR43180:SF66">
    <property type="entry name" value="SHORT-CHAIN DEHYDROGENASE_REDUCTASE FAMILY PROTEIN"/>
    <property type="match status" value="1"/>
</dbReference>
<comment type="similarity">
    <text evidence="1">Belongs to the short-chain dehydrogenases/reductases (SDR) family.</text>
</comment>
<feature type="non-terminal residue" evidence="4">
    <location>
        <position position="244"/>
    </location>
</feature>
<sequence length="244" mass="26080">MPPDQCTVYLENVVWCSSSKSKGHSARKSVPMMDRDSRSELSTTSKCSPWSQRSRSRPFENKVIAITGSTSGIGLATAKYLARRGVSLSLADIQQHQLDPAAQAIQAENPGIAILTRVVDLDGAVNLAGVFSPTVDSIASLKNNDWDFVIAVNLTGVMYCLRAQLKAIVPRGSIVNASSAAGLVGFPNYPAYTASKHEVIGLTKSAAKEVGHRNVGVNCICLGRIETPMMTKVHELAQNKPEAA</sequence>
<dbReference type="OrthoDB" id="1669814at2759"/>
<keyword evidence="5" id="KW-1185">Reference proteome</keyword>
<dbReference type="InterPro" id="IPR036291">
    <property type="entry name" value="NAD(P)-bd_dom_sf"/>
</dbReference>
<dbReference type="OMA" id="AEWDMLM"/>
<accession>A0A3E2GSG1</accession>
<protein>
    <submittedName>
        <fullName evidence="4">Uncharacterized protein</fullName>
    </submittedName>
</protein>
<evidence type="ECO:0000313" key="5">
    <source>
        <dbReference type="Proteomes" id="UP000258309"/>
    </source>
</evidence>
<gene>
    <name evidence="4" type="ORF">B7463_g12350</name>
</gene>
<dbReference type="Pfam" id="PF13561">
    <property type="entry name" value="adh_short_C2"/>
    <property type="match status" value="1"/>
</dbReference>
<evidence type="ECO:0000256" key="1">
    <source>
        <dbReference type="ARBA" id="ARBA00006484"/>
    </source>
</evidence>
<dbReference type="AlphaFoldDB" id="A0A3E2GSG1"/>
<dbReference type="PRINTS" id="PR00081">
    <property type="entry name" value="GDHRDH"/>
</dbReference>